<comment type="caution">
    <text evidence="7">The sequence shown here is derived from an EMBL/GenBank/DDBJ whole genome shotgun (WGS) entry which is preliminary data.</text>
</comment>
<dbReference type="InterPro" id="IPR005835">
    <property type="entry name" value="NTP_transferase_dom"/>
</dbReference>
<dbReference type="EC" id="2.7.7.9" evidence="2"/>
<evidence type="ECO:0000256" key="4">
    <source>
        <dbReference type="ARBA" id="ARBA00022695"/>
    </source>
</evidence>
<feature type="domain" description="Nucleotidyl transferase" evidence="6">
    <location>
        <begin position="6"/>
        <end position="278"/>
    </location>
</feature>
<dbReference type="PANTHER" id="PTHR43197:SF1">
    <property type="entry name" value="UTP--GLUCOSE-1-PHOSPHATE URIDYLYLTRANSFERASE"/>
    <property type="match status" value="1"/>
</dbReference>
<dbReference type="Gene3D" id="3.90.550.10">
    <property type="entry name" value="Spore Coat Polysaccharide Biosynthesis Protein SpsA, Chain A"/>
    <property type="match status" value="1"/>
</dbReference>
<dbReference type="AlphaFoldDB" id="A0A1F6CNM3"/>
<evidence type="ECO:0000256" key="3">
    <source>
        <dbReference type="ARBA" id="ARBA00022679"/>
    </source>
</evidence>
<gene>
    <name evidence="7" type="ORF">A3F84_17470</name>
</gene>
<keyword evidence="3" id="KW-0808">Transferase</keyword>
<dbReference type="PANTHER" id="PTHR43197">
    <property type="entry name" value="UTP--GLUCOSE-1-PHOSPHATE URIDYLYLTRANSFERASE"/>
    <property type="match status" value="1"/>
</dbReference>
<dbReference type="GO" id="GO:0003983">
    <property type="term" value="F:UTP:glucose-1-phosphate uridylyltransferase activity"/>
    <property type="evidence" value="ECO:0007669"/>
    <property type="project" value="UniProtKB-EC"/>
</dbReference>
<comment type="catalytic activity">
    <reaction evidence="5">
        <text>alpha-D-glucose 1-phosphate + UTP + H(+) = UDP-alpha-D-glucose + diphosphate</text>
        <dbReference type="Rhea" id="RHEA:19889"/>
        <dbReference type="ChEBI" id="CHEBI:15378"/>
        <dbReference type="ChEBI" id="CHEBI:33019"/>
        <dbReference type="ChEBI" id="CHEBI:46398"/>
        <dbReference type="ChEBI" id="CHEBI:58601"/>
        <dbReference type="ChEBI" id="CHEBI:58885"/>
        <dbReference type="EC" id="2.7.7.9"/>
    </reaction>
</comment>
<evidence type="ECO:0000313" key="8">
    <source>
        <dbReference type="Proteomes" id="UP000178606"/>
    </source>
</evidence>
<sequence>MAIDKVVIPVAGLGARLLPATKSQPKEMLPIGRKPIVQYVVEEMIAQGLRKFLFITGRNKRSIEDHFDRDPDLVNRLAEAGDQDALDEIPYEQEGVEFFYTRQPVPAGRSAPAGLGAAVGLAEEFVGREPFVVALGDTVIRSGNHAGLVKRMIAAHLKHSAACTIAVLEVDPDQVSRYGIVAPKGRIGSEFDARDVVEKPAAADAPSRFAIAARYVLHPDIFDAIRVTPPGVRGEIWLTDAIRILIKQGRTVRCVRLKPDEVRYDIGNPESYFQAFVDFALADRRYGYLIRQYIQKRLREI</sequence>
<evidence type="ECO:0000313" key="7">
    <source>
        <dbReference type="EMBL" id="OGG50809.1"/>
    </source>
</evidence>
<dbReference type="InterPro" id="IPR005771">
    <property type="entry name" value="GalU_uridylyltTrfase_bac/arc"/>
</dbReference>
<keyword evidence="4" id="KW-0548">Nucleotidyltransferase</keyword>
<comment type="similarity">
    <text evidence="1">Belongs to the UDPGP type 2 family.</text>
</comment>
<protein>
    <recommendedName>
        <fullName evidence="2">UTP--glucose-1-phosphate uridylyltransferase</fullName>
        <ecNumber evidence="2">2.7.7.9</ecNumber>
    </recommendedName>
</protein>
<dbReference type="GO" id="GO:0006011">
    <property type="term" value="P:UDP-alpha-D-glucose metabolic process"/>
    <property type="evidence" value="ECO:0007669"/>
    <property type="project" value="InterPro"/>
</dbReference>
<dbReference type="Proteomes" id="UP000178606">
    <property type="component" value="Unassembled WGS sequence"/>
</dbReference>
<name>A0A1F6CNM3_HANXR</name>
<evidence type="ECO:0000256" key="2">
    <source>
        <dbReference type="ARBA" id="ARBA00012415"/>
    </source>
</evidence>
<dbReference type="EMBL" id="MFKF01000200">
    <property type="protein sequence ID" value="OGG50809.1"/>
    <property type="molecule type" value="Genomic_DNA"/>
</dbReference>
<evidence type="ECO:0000256" key="5">
    <source>
        <dbReference type="ARBA" id="ARBA00048128"/>
    </source>
</evidence>
<dbReference type="SUPFAM" id="SSF53448">
    <property type="entry name" value="Nucleotide-diphospho-sugar transferases"/>
    <property type="match status" value="1"/>
</dbReference>
<reference evidence="7 8" key="1">
    <citation type="journal article" date="2016" name="Nat. Commun.">
        <title>Thousands of microbial genomes shed light on interconnected biogeochemical processes in an aquifer system.</title>
        <authorList>
            <person name="Anantharaman K."/>
            <person name="Brown C.T."/>
            <person name="Hug L.A."/>
            <person name="Sharon I."/>
            <person name="Castelle C.J."/>
            <person name="Probst A.J."/>
            <person name="Thomas B.C."/>
            <person name="Singh A."/>
            <person name="Wilkins M.J."/>
            <person name="Karaoz U."/>
            <person name="Brodie E.L."/>
            <person name="Williams K.H."/>
            <person name="Hubbard S.S."/>
            <person name="Banfield J.F."/>
        </authorList>
    </citation>
    <scope>NUCLEOTIDE SEQUENCE [LARGE SCALE GENOMIC DNA]</scope>
    <source>
        <strain evidence="8">RIFCSPLOWO2_12_FULL_64_10</strain>
    </source>
</reference>
<accession>A0A1F6CNM3</accession>
<evidence type="ECO:0000259" key="6">
    <source>
        <dbReference type="Pfam" id="PF00483"/>
    </source>
</evidence>
<dbReference type="InterPro" id="IPR029044">
    <property type="entry name" value="Nucleotide-diphossugar_trans"/>
</dbReference>
<evidence type="ECO:0000256" key="1">
    <source>
        <dbReference type="ARBA" id="ARBA00006890"/>
    </source>
</evidence>
<organism evidence="7 8">
    <name type="scientific">Handelsmanbacteria sp. (strain RIFCSPLOWO2_12_FULL_64_10)</name>
    <dbReference type="NCBI Taxonomy" id="1817868"/>
    <lineage>
        <taxon>Bacteria</taxon>
        <taxon>Candidatus Handelsmaniibacteriota</taxon>
    </lineage>
</organism>
<dbReference type="Pfam" id="PF00483">
    <property type="entry name" value="NTP_transferase"/>
    <property type="match status" value="1"/>
</dbReference>
<proteinExistence type="inferred from homology"/>